<comment type="caution">
    <text evidence="3">The sequence shown here is derived from an EMBL/GenBank/DDBJ whole genome shotgun (WGS) entry which is preliminary data.</text>
</comment>
<feature type="region of interest" description="Disordered" evidence="1">
    <location>
        <begin position="226"/>
        <end position="290"/>
    </location>
</feature>
<dbReference type="SUPFAM" id="SSF52113">
    <property type="entry name" value="BRCT domain"/>
    <property type="match status" value="2"/>
</dbReference>
<keyword evidence="4" id="KW-1185">Reference proteome</keyword>
<reference evidence="3 4" key="1">
    <citation type="journal article" date="2021" name="Sci. Rep.">
        <title>Genome sequencing of the multicellular alga Astrephomene provides insights into convergent evolution of germ-soma differentiation.</title>
        <authorList>
            <person name="Yamashita S."/>
            <person name="Yamamoto K."/>
            <person name="Matsuzaki R."/>
            <person name="Suzuki S."/>
            <person name="Yamaguchi H."/>
            <person name="Hirooka S."/>
            <person name="Minakuchi Y."/>
            <person name="Miyagishima S."/>
            <person name="Kawachi M."/>
            <person name="Toyoda A."/>
            <person name="Nozaki H."/>
        </authorList>
    </citation>
    <scope>NUCLEOTIDE SEQUENCE [LARGE SCALE GENOMIC DNA]</scope>
    <source>
        <strain evidence="3 4">NIES-4017</strain>
    </source>
</reference>
<dbReference type="InterPro" id="IPR001357">
    <property type="entry name" value="BRCT_dom"/>
</dbReference>
<dbReference type="AlphaFoldDB" id="A0AAD3HTG5"/>
<protein>
    <recommendedName>
        <fullName evidence="2">BRCT domain-containing protein</fullName>
    </recommendedName>
</protein>
<name>A0AAD3HTG5_9CHLO</name>
<gene>
    <name evidence="3" type="ORF">Agub_g14786</name>
</gene>
<evidence type="ECO:0000259" key="2">
    <source>
        <dbReference type="PROSITE" id="PS50172"/>
    </source>
</evidence>
<dbReference type="EMBL" id="BMAR01000060">
    <property type="protein sequence ID" value="GFR52252.1"/>
    <property type="molecule type" value="Genomic_DNA"/>
</dbReference>
<feature type="non-terminal residue" evidence="3">
    <location>
        <position position="290"/>
    </location>
</feature>
<accession>A0AAD3HTG5</accession>
<feature type="domain" description="BRCT" evidence="2">
    <location>
        <begin position="7"/>
        <end position="113"/>
    </location>
</feature>
<dbReference type="Proteomes" id="UP001054857">
    <property type="component" value="Unassembled WGS sequence"/>
</dbReference>
<evidence type="ECO:0000313" key="3">
    <source>
        <dbReference type="EMBL" id="GFR52252.1"/>
    </source>
</evidence>
<sequence length="290" mass="32562">MSASQSQKPAYFSGLAFVVHLDGPQLRGYPPDKESYTQRLRKNVIRIICSHGGNIIGLDDEYVEGATHVIATHEQQQLVQQARQAQSQGADVLVFGPQWVLSCIEYGGLVTEDLGQEWGVLPGPRDPGVPGFSAYTNHIRVSGIPADMKDLRMLLFFWVENMGGISADETRAGLTSHVLTYNSHVLTPQQQELQERQPHIRHVNYGWLLKCRHTWSLVDDEPFLLRPADPYDQQQPYDPQQPYDQQQLPQSGDEPPSLLSCELHPQQHQQQQGQEGQDTEPGLPPGPCSW</sequence>
<dbReference type="InterPro" id="IPR036420">
    <property type="entry name" value="BRCT_dom_sf"/>
</dbReference>
<feature type="compositionally biased region" description="Low complexity" evidence="1">
    <location>
        <begin position="266"/>
        <end position="276"/>
    </location>
</feature>
<feature type="domain" description="BRCT" evidence="2">
    <location>
        <begin position="159"/>
        <end position="225"/>
    </location>
</feature>
<feature type="compositionally biased region" description="Low complexity" evidence="1">
    <location>
        <begin position="230"/>
        <end position="250"/>
    </location>
</feature>
<dbReference type="PROSITE" id="PS50172">
    <property type="entry name" value="BRCT"/>
    <property type="match status" value="2"/>
</dbReference>
<organism evidence="3 4">
    <name type="scientific">Astrephomene gubernaculifera</name>
    <dbReference type="NCBI Taxonomy" id="47775"/>
    <lineage>
        <taxon>Eukaryota</taxon>
        <taxon>Viridiplantae</taxon>
        <taxon>Chlorophyta</taxon>
        <taxon>core chlorophytes</taxon>
        <taxon>Chlorophyceae</taxon>
        <taxon>CS clade</taxon>
        <taxon>Chlamydomonadales</taxon>
        <taxon>Astrephomenaceae</taxon>
        <taxon>Astrephomene</taxon>
    </lineage>
</organism>
<evidence type="ECO:0000256" key="1">
    <source>
        <dbReference type="SAM" id="MobiDB-lite"/>
    </source>
</evidence>
<evidence type="ECO:0000313" key="4">
    <source>
        <dbReference type="Proteomes" id="UP001054857"/>
    </source>
</evidence>
<dbReference type="Gene3D" id="3.40.50.10190">
    <property type="entry name" value="BRCT domain"/>
    <property type="match status" value="2"/>
</dbReference>
<proteinExistence type="predicted"/>